<dbReference type="InterPro" id="IPR001810">
    <property type="entry name" value="F-box_dom"/>
</dbReference>
<gene>
    <name evidence="2" type="ORF">CYLTODRAFT_494668</name>
</gene>
<dbReference type="EMBL" id="KN880789">
    <property type="protein sequence ID" value="KIY62386.1"/>
    <property type="molecule type" value="Genomic_DNA"/>
</dbReference>
<protein>
    <recommendedName>
        <fullName evidence="1">F-box domain-containing protein</fullName>
    </recommendedName>
</protein>
<name>A0A0D7AYP5_9AGAR</name>
<reference evidence="2 3" key="1">
    <citation type="journal article" date="2015" name="Fungal Genet. Biol.">
        <title>Evolution of novel wood decay mechanisms in Agaricales revealed by the genome sequences of Fistulina hepatica and Cylindrobasidium torrendii.</title>
        <authorList>
            <person name="Floudas D."/>
            <person name="Held B.W."/>
            <person name="Riley R."/>
            <person name="Nagy L.G."/>
            <person name="Koehler G."/>
            <person name="Ransdell A.S."/>
            <person name="Younus H."/>
            <person name="Chow J."/>
            <person name="Chiniquy J."/>
            <person name="Lipzen A."/>
            <person name="Tritt A."/>
            <person name="Sun H."/>
            <person name="Haridas S."/>
            <person name="LaButti K."/>
            <person name="Ohm R.A."/>
            <person name="Kues U."/>
            <person name="Blanchette R.A."/>
            <person name="Grigoriev I.V."/>
            <person name="Minto R.E."/>
            <person name="Hibbett D.S."/>
        </authorList>
    </citation>
    <scope>NUCLEOTIDE SEQUENCE [LARGE SCALE GENOMIC DNA]</scope>
    <source>
        <strain evidence="2 3">FP15055 ss-10</strain>
    </source>
</reference>
<dbReference type="OrthoDB" id="2269034at2759"/>
<feature type="domain" description="F-box" evidence="1">
    <location>
        <begin position="98"/>
        <end position="147"/>
    </location>
</feature>
<dbReference type="Gene3D" id="1.20.1280.50">
    <property type="match status" value="1"/>
</dbReference>
<sequence length="501" mass="58131">MAEDCFACAFNTAELKLNEQVDEVIGLIHPLLRTNDAPGQDHRAIRQFRDDANAHLEKLDRVQKAGEELVGRVVRARQRLRRGVELSTRVLHPLRDAPVDVLIMIFEWCSGDHHHLDTSLAPWSISQVCRRWREIALSHAPLWTHLSYSKELAHPDDHYIMLLHLCIRRSVNCRLQIAFSDYEDTFFFMVLPQSERWEVVHARPSHRMLGIMEKMTFPSLKQLFIRLPVVLARPVQLDAPGIEVVDAQRVDLRYNWRTIRFCRSYPVPVAQLHRIEILDITFDESLYSLKPGSFTLPYLRVANLIQEGPPEDGCSGYIKHFFDCVTMPMLQKVSLRDDGDDWSDYHLLDSARIPKTLQWVQVDTSDPEWDYTTRRAVMFLKNTPNVHTIAGQTFPNIPFADLDLDGPVRLLPNLRHFYVCKMDIDSPELIALIKSRHEHGSPLSEIWYCKAVWDAARSTLEDLEDRTQQYGVKLVLKESEVSMLDEEGWGDEYWNAQQAFI</sequence>
<dbReference type="AlphaFoldDB" id="A0A0D7AYP5"/>
<dbReference type="Proteomes" id="UP000054007">
    <property type="component" value="Unassembled WGS sequence"/>
</dbReference>
<dbReference type="Pfam" id="PF12937">
    <property type="entry name" value="F-box-like"/>
    <property type="match status" value="1"/>
</dbReference>
<evidence type="ECO:0000259" key="1">
    <source>
        <dbReference type="Pfam" id="PF12937"/>
    </source>
</evidence>
<organism evidence="2 3">
    <name type="scientific">Cylindrobasidium torrendii FP15055 ss-10</name>
    <dbReference type="NCBI Taxonomy" id="1314674"/>
    <lineage>
        <taxon>Eukaryota</taxon>
        <taxon>Fungi</taxon>
        <taxon>Dikarya</taxon>
        <taxon>Basidiomycota</taxon>
        <taxon>Agaricomycotina</taxon>
        <taxon>Agaricomycetes</taxon>
        <taxon>Agaricomycetidae</taxon>
        <taxon>Agaricales</taxon>
        <taxon>Marasmiineae</taxon>
        <taxon>Physalacriaceae</taxon>
        <taxon>Cylindrobasidium</taxon>
    </lineage>
</organism>
<evidence type="ECO:0000313" key="2">
    <source>
        <dbReference type="EMBL" id="KIY62386.1"/>
    </source>
</evidence>
<accession>A0A0D7AYP5</accession>
<keyword evidence="3" id="KW-1185">Reference proteome</keyword>
<evidence type="ECO:0000313" key="3">
    <source>
        <dbReference type="Proteomes" id="UP000054007"/>
    </source>
</evidence>
<proteinExistence type="predicted"/>